<evidence type="ECO:0000313" key="10">
    <source>
        <dbReference type="Proteomes" id="UP001165060"/>
    </source>
</evidence>
<evidence type="ECO:0000256" key="2">
    <source>
        <dbReference type="ARBA" id="ARBA00014212"/>
    </source>
</evidence>
<sequence>MKSALATAALLAAPAAAYHACADEERASYPKLCGLLDDVAKDEAAFADMLAKSPISTVMEEIEMPAARKLADGEASALPIVVAHGMGDSCFNSGMKSITKAAGVKVGAYSTCIPTGTSRIKDTINGFLLNMDASVDVFAEGVKADENLKDGFNAFGLSQGNNLIRGYIQKYAGEPGYPAVSTFMSINGINAGVGAFPNCAPDAKHIGGICSGLTEILGDLAYNSFVQGILFQANYFRDPSKTDSDKYKKYSQLAQWENEGDDVDPSRNDKFTAVDQYVWVLGTEDTVVWPREGEQWGAMDPEDPFKTLLPMNETAWYQEDKFGLRTVDEAGKNAFEQFDGNHLQFTNDELMGWLEKYFM</sequence>
<evidence type="ECO:0000256" key="1">
    <source>
        <dbReference type="ARBA" id="ARBA00012423"/>
    </source>
</evidence>
<evidence type="ECO:0000256" key="6">
    <source>
        <dbReference type="ARBA" id="ARBA00023180"/>
    </source>
</evidence>
<feature type="signal peptide" evidence="8">
    <location>
        <begin position="1"/>
        <end position="17"/>
    </location>
</feature>
<dbReference type="EMBL" id="BRYB01006258">
    <property type="protein sequence ID" value="GMI53569.1"/>
    <property type="molecule type" value="Genomic_DNA"/>
</dbReference>
<dbReference type="PANTHER" id="PTHR11247">
    <property type="entry name" value="PALMITOYL-PROTEIN THIOESTERASE/DOLICHYLDIPHOSPHATASE 1"/>
    <property type="match status" value="1"/>
</dbReference>
<evidence type="ECO:0000256" key="4">
    <source>
        <dbReference type="ARBA" id="ARBA00022801"/>
    </source>
</evidence>
<keyword evidence="6" id="KW-0325">Glycoprotein</keyword>
<keyword evidence="5" id="KW-1015">Disulfide bond</keyword>
<keyword evidence="3 8" id="KW-0732">Signal</keyword>
<proteinExistence type="predicted"/>
<protein>
    <recommendedName>
        <fullName evidence="2">Palmitoyl-protein thioesterase 1</fullName>
        <ecNumber evidence="1">3.1.2.22</ecNumber>
    </recommendedName>
    <alternativeName>
        <fullName evidence="7">Palmitoyl-protein hydrolase 1</fullName>
    </alternativeName>
</protein>
<dbReference type="SUPFAM" id="SSF53474">
    <property type="entry name" value="alpha/beta-Hydrolases"/>
    <property type="match status" value="1"/>
</dbReference>
<dbReference type="EC" id="3.1.2.22" evidence="1"/>
<dbReference type="PANTHER" id="PTHR11247:SF8">
    <property type="entry name" value="PALMITOYL-PROTEIN THIOESTERASE 1"/>
    <property type="match status" value="1"/>
</dbReference>
<dbReference type="Proteomes" id="UP001165060">
    <property type="component" value="Unassembled WGS sequence"/>
</dbReference>
<dbReference type="Gene3D" id="3.40.50.1820">
    <property type="entry name" value="alpha/beta hydrolase"/>
    <property type="match status" value="1"/>
</dbReference>
<gene>
    <name evidence="9" type="ORF">TeGR_g4792</name>
</gene>
<feature type="chain" id="PRO_5047519735" description="Palmitoyl-protein thioesterase 1" evidence="8">
    <location>
        <begin position="18"/>
        <end position="359"/>
    </location>
</feature>
<dbReference type="InterPro" id="IPR002472">
    <property type="entry name" value="Palm_thioest"/>
</dbReference>
<dbReference type="Pfam" id="PF02089">
    <property type="entry name" value="Palm_thioest"/>
    <property type="match status" value="1"/>
</dbReference>
<accession>A0ABQ6NAT8</accession>
<comment type="caution">
    <text evidence="9">The sequence shown here is derived from an EMBL/GenBank/DDBJ whole genome shotgun (WGS) entry which is preliminary data.</text>
</comment>
<name>A0ABQ6NAT8_9STRA</name>
<reference evidence="9 10" key="1">
    <citation type="journal article" date="2023" name="Commun. Biol.">
        <title>Genome analysis of Parmales, the sister group of diatoms, reveals the evolutionary specialization of diatoms from phago-mixotrophs to photoautotrophs.</title>
        <authorList>
            <person name="Ban H."/>
            <person name="Sato S."/>
            <person name="Yoshikawa S."/>
            <person name="Yamada K."/>
            <person name="Nakamura Y."/>
            <person name="Ichinomiya M."/>
            <person name="Sato N."/>
            <person name="Blanc-Mathieu R."/>
            <person name="Endo H."/>
            <person name="Kuwata A."/>
            <person name="Ogata H."/>
        </authorList>
    </citation>
    <scope>NUCLEOTIDE SEQUENCE [LARGE SCALE GENOMIC DNA]</scope>
</reference>
<dbReference type="PRINTS" id="PR00414">
    <property type="entry name" value="PPTHIESTRASE"/>
</dbReference>
<keyword evidence="4" id="KW-0378">Hydrolase</keyword>
<organism evidence="9 10">
    <name type="scientific">Tetraparma gracilis</name>
    <dbReference type="NCBI Taxonomy" id="2962635"/>
    <lineage>
        <taxon>Eukaryota</taxon>
        <taxon>Sar</taxon>
        <taxon>Stramenopiles</taxon>
        <taxon>Ochrophyta</taxon>
        <taxon>Bolidophyceae</taxon>
        <taxon>Parmales</taxon>
        <taxon>Triparmaceae</taxon>
        <taxon>Tetraparma</taxon>
    </lineage>
</organism>
<evidence type="ECO:0000256" key="8">
    <source>
        <dbReference type="SAM" id="SignalP"/>
    </source>
</evidence>
<evidence type="ECO:0000313" key="9">
    <source>
        <dbReference type="EMBL" id="GMI53569.1"/>
    </source>
</evidence>
<dbReference type="InterPro" id="IPR029058">
    <property type="entry name" value="AB_hydrolase_fold"/>
</dbReference>
<evidence type="ECO:0000256" key="5">
    <source>
        <dbReference type="ARBA" id="ARBA00023157"/>
    </source>
</evidence>
<evidence type="ECO:0000256" key="3">
    <source>
        <dbReference type="ARBA" id="ARBA00022729"/>
    </source>
</evidence>
<evidence type="ECO:0000256" key="7">
    <source>
        <dbReference type="ARBA" id="ARBA00031934"/>
    </source>
</evidence>
<keyword evidence="10" id="KW-1185">Reference proteome</keyword>